<keyword evidence="1" id="KW-0812">Transmembrane</keyword>
<keyword evidence="1" id="KW-1133">Transmembrane helix</keyword>
<protein>
    <submittedName>
        <fullName evidence="2">Uncharacterized protein</fullName>
    </submittedName>
</protein>
<gene>
    <name evidence="2" type="ORF">LCGC14_1599580</name>
</gene>
<organism evidence="2">
    <name type="scientific">marine sediment metagenome</name>
    <dbReference type="NCBI Taxonomy" id="412755"/>
    <lineage>
        <taxon>unclassified sequences</taxon>
        <taxon>metagenomes</taxon>
        <taxon>ecological metagenomes</taxon>
    </lineage>
</organism>
<reference evidence="2" key="1">
    <citation type="journal article" date="2015" name="Nature">
        <title>Complex archaea that bridge the gap between prokaryotes and eukaryotes.</title>
        <authorList>
            <person name="Spang A."/>
            <person name="Saw J.H."/>
            <person name="Jorgensen S.L."/>
            <person name="Zaremba-Niedzwiedzka K."/>
            <person name="Martijn J."/>
            <person name="Lind A.E."/>
            <person name="van Eijk R."/>
            <person name="Schleper C."/>
            <person name="Guy L."/>
            <person name="Ettema T.J."/>
        </authorList>
    </citation>
    <scope>NUCLEOTIDE SEQUENCE</scope>
</reference>
<sequence>MEQQQTESAVTGGPTGRLSRACRRAVRGCLWTLNLLVLAAAVVVVTPLGNWLG</sequence>
<evidence type="ECO:0000313" key="2">
    <source>
        <dbReference type="EMBL" id="KKM24982.1"/>
    </source>
</evidence>
<evidence type="ECO:0000256" key="1">
    <source>
        <dbReference type="SAM" id="Phobius"/>
    </source>
</evidence>
<name>A0A0F9IBW0_9ZZZZ</name>
<accession>A0A0F9IBW0</accession>
<feature type="transmembrane region" description="Helical" evidence="1">
    <location>
        <begin position="29"/>
        <end position="52"/>
    </location>
</feature>
<dbReference type="EMBL" id="LAZR01012811">
    <property type="protein sequence ID" value="KKM24982.1"/>
    <property type="molecule type" value="Genomic_DNA"/>
</dbReference>
<comment type="caution">
    <text evidence="2">The sequence shown here is derived from an EMBL/GenBank/DDBJ whole genome shotgun (WGS) entry which is preliminary data.</text>
</comment>
<feature type="non-terminal residue" evidence="2">
    <location>
        <position position="53"/>
    </location>
</feature>
<dbReference type="AlphaFoldDB" id="A0A0F9IBW0"/>
<keyword evidence="1" id="KW-0472">Membrane</keyword>
<proteinExistence type="predicted"/>